<reference evidence="4 5" key="1">
    <citation type="submission" date="2023-02" db="EMBL/GenBank/DDBJ databases">
        <title>Bacterial whole genomic sequence of Curvibacter sp. HBC61.</title>
        <authorList>
            <person name="Le V."/>
            <person name="Ko S.-R."/>
            <person name="Ahn C.-Y."/>
            <person name="Oh H.-M."/>
        </authorList>
    </citation>
    <scope>NUCLEOTIDE SEQUENCE [LARGE SCALE GENOMIC DNA]</scope>
    <source>
        <strain evidence="4 5">HBC61</strain>
    </source>
</reference>
<dbReference type="SUPFAM" id="SSF52218">
    <property type="entry name" value="Flavoproteins"/>
    <property type="match status" value="1"/>
</dbReference>
<evidence type="ECO:0000256" key="2">
    <source>
        <dbReference type="ARBA" id="ARBA00022643"/>
    </source>
</evidence>
<keyword evidence="5" id="KW-1185">Reference proteome</keyword>
<evidence type="ECO:0000313" key="5">
    <source>
        <dbReference type="Proteomes" id="UP001528673"/>
    </source>
</evidence>
<evidence type="ECO:0000259" key="3">
    <source>
        <dbReference type="Pfam" id="PF02525"/>
    </source>
</evidence>
<keyword evidence="2" id="KW-0288">FMN</keyword>
<gene>
    <name evidence="4" type="ORF">PSQ40_17050</name>
</gene>
<evidence type="ECO:0000256" key="1">
    <source>
        <dbReference type="ARBA" id="ARBA00022630"/>
    </source>
</evidence>
<accession>A0ABT5N424</accession>
<comment type="caution">
    <text evidence="4">The sequence shown here is derived from an EMBL/GenBank/DDBJ whole genome shotgun (WGS) entry which is preliminary data.</text>
</comment>
<sequence length="200" mass="21646">MSTATPSPSAQPGTPLGPRPRHVLFLVSSSREPGQQGNSEWLARQAAAALPADVGQTWLSLNELSLPPFVDLRHTVGQYPAPEGDLKTLLDATLAASDIVFVSPVYWFSIPAPMKTYLDHWSGWLRTPGVPFKTEMAQKTLRVISTSGDRAKAQPMFDSYRLCAQFLGMAWGGELWGKGGAPGAVQADTEAVAQAAHFWR</sequence>
<keyword evidence="1" id="KW-0285">Flavoprotein</keyword>
<dbReference type="EMBL" id="JAQSIP010000009">
    <property type="protein sequence ID" value="MDD0840294.1"/>
    <property type="molecule type" value="Genomic_DNA"/>
</dbReference>
<dbReference type="Proteomes" id="UP001528673">
    <property type="component" value="Unassembled WGS sequence"/>
</dbReference>
<dbReference type="InterPro" id="IPR051796">
    <property type="entry name" value="ISF_SsuE-like"/>
</dbReference>
<organism evidence="4 5">
    <name type="scientific">Curvibacter cyanobacteriorum</name>
    <dbReference type="NCBI Taxonomy" id="3026422"/>
    <lineage>
        <taxon>Bacteria</taxon>
        <taxon>Pseudomonadati</taxon>
        <taxon>Pseudomonadota</taxon>
        <taxon>Betaproteobacteria</taxon>
        <taxon>Burkholderiales</taxon>
        <taxon>Comamonadaceae</taxon>
        <taxon>Curvibacter</taxon>
    </lineage>
</organism>
<dbReference type="RefSeq" id="WP_273953091.1">
    <property type="nucleotide sequence ID" value="NZ_JAQSIP010000009.1"/>
</dbReference>
<dbReference type="PANTHER" id="PTHR43278:SF4">
    <property type="entry name" value="NAD(P)H-DEPENDENT FMN-CONTAINING OXIDOREDUCTASE YWQN-RELATED"/>
    <property type="match status" value="1"/>
</dbReference>
<proteinExistence type="predicted"/>
<evidence type="ECO:0000313" key="4">
    <source>
        <dbReference type="EMBL" id="MDD0840294.1"/>
    </source>
</evidence>
<dbReference type="PANTHER" id="PTHR43278">
    <property type="entry name" value="NAD(P)H-DEPENDENT FMN-CONTAINING OXIDOREDUCTASE YWQN-RELATED"/>
    <property type="match status" value="1"/>
</dbReference>
<dbReference type="InterPro" id="IPR003680">
    <property type="entry name" value="Flavodoxin_fold"/>
</dbReference>
<dbReference type="Gene3D" id="3.40.50.360">
    <property type="match status" value="1"/>
</dbReference>
<protein>
    <submittedName>
        <fullName evidence="4">NAD(P)H-dependent oxidoreductase</fullName>
    </submittedName>
</protein>
<dbReference type="Pfam" id="PF02525">
    <property type="entry name" value="Flavodoxin_2"/>
    <property type="match status" value="1"/>
</dbReference>
<feature type="domain" description="Flavodoxin-like fold" evidence="3">
    <location>
        <begin position="22"/>
        <end position="179"/>
    </location>
</feature>
<name>A0ABT5N424_9BURK</name>
<dbReference type="InterPro" id="IPR029039">
    <property type="entry name" value="Flavoprotein-like_sf"/>
</dbReference>